<feature type="transmembrane region" description="Helical" evidence="1">
    <location>
        <begin position="124"/>
        <end position="143"/>
    </location>
</feature>
<accession>A0ABT0UCJ4</accession>
<name>A0ABT0UCJ4_9BACT</name>
<dbReference type="Proteomes" id="UP001202961">
    <property type="component" value="Unassembled WGS sequence"/>
</dbReference>
<dbReference type="EMBL" id="JAMQBK010000097">
    <property type="protein sequence ID" value="MCM2374727.1"/>
    <property type="molecule type" value="Genomic_DNA"/>
</dbReference>
<feature type="transmembrane region" description="Helical" evidence="1">
    <location>
        <begin position="7"/>
        <end position="23"/>
    </location>
</feature>
<proteinExistence type="predicted"/>
<comment type="caution">
    <text evidence="2">The sequence shown here is derived from an EMBL/GenBank/DDBJ whole genome shotgun (WGS) entry which is preliminary data.</text>
</comment>
<reference evidence="2 3" key="1">
    <citation type="journal article" date="2022" name="Syst. Appl. Microbiol.">
        <title>Rhodopirellula aestuarii sp. nov., a novel member of the genus Rhodopirellula isolated from brackish sediments collected in the Tagus River estuary, Portugal.</title>
        <authorList>
            <person name="Vitorino I.R."/>
            <person name="Klimek D."/>
            <person name="Calusinska M."/>
            <person name="Lobo-da-Cunha A."/>
            <person name="Vasconcelos V."/>
            <person name="Lage O.M."/>
        </authorList>
    </citation>
    <scope>NUCLEOTIDE SEQUENCE [LARGE SCALE GENOMIC DNA]</scope>
    <source>
        <strain evidence="2 3">ICT_H3.1</strain>
    </source>
</reference>
<feature type="transmembrane region" description="Helical" evidence="1">
    <location>
        <begin position="56"/>
        <end position="75"/>
    </location>
</feature>
<keyword evidence="1" id="KW-0472">Membrane</keyword>
<feature type="transmembrane region" description="Helical" evidence="1">
    <location>
        <begin position="29"/>
        <end position="49"/>
    </location>
</feature>
<keyword evidence="1" id="KW-1133">Transmembrane helix</keyword>
<evidence type="ECO:0000313" key="3">
    <source>
        <dbReference type="Proteomes" id="UP001202961"/>
    </source>
</evidence>
<dbReference type="RefSeq" id="WP_250932794.1">
    <property type="nucleotide sequence ID" value="NZ_JAMQBK010000097.1"/>
</dbReference>
<evidence type="ECO:0008006" key="4">
    <source>
        <dbReference type="Google" id="ProtNLM"/>
    </source>
</evidence>
<keyword evidence="1" id="KW-0812">Transmembrane</keyword>
<gene>
    <name evidence="2" type="ORF">NB063_29235</name>
</gene>
<evidence type="ECO:0000313" key="2">
    <source>
        <dbReference type="EMBL" id="MCM2374727.1"/>
    </source>
</evidence>
<protein>
    <recommendedName>
        <fullName evidence="4">DUF4199 domain-containing protein</fullName>
    </recommendedName>
</protein>
<evidence type="ECO:0000256" key="1">
    <source>
        <dbReference type="SAM" id="Phobius"/>
    </source>
</evidence>
<keyword evidence="3" id="KW-1185">Reference proteome</keyword>
<sequence length="153" mass="16471">MQISIRILLAIVAMLAICVAGALNGPPIAWVAATLLGVAFVMQAINAAIGSGNRRSFAIGLLIPSAAYLLLTFVVSEHEYATSNGRLPTTQLFQSMARSKYSDQTMKLKDFSNELRGVRDTMPLGHLCVAMTLGIAGGYYALWIRRRDIPDAG</sequence>
<organism evidence="2 3">
    <name type="scientific">Aporhodopirellula aestuarii</name>
    <dbReference type="NCBI Taxonomy" id="2950107"/>
    <lineage>
        <taxon>Bacteria</taxon>
        <taxon>Pseudomonadati</taxon>
        <taxon>Planctomycetota</taxon>
        <taxon>Planctomycetia</taxon>
        <taxon>Pirellulales</taxon>
        <taxon>Pirellulaceae</taxon>
        <taxon>Aporhodopirellula</taxon>
    </lineage>
</organism>